<comment type="caution">
    <text evidence="1">The sequence shown here is derived from an EMBL/GenBank/DDBJ whole genome shotgun (WGS) entry which is preliminary data.</text>
</comment>
<evidence type="ECO:0000313" key="1">
    <source>
        <dbReference type="EMBL" id="CAF1676859.1"/>
    </source>
</evidence>
<dbReference type="Proteomes" id="UP000681720">
    <property type="component" value="Unassembled WGS sequence"/>
</dbReference>
<protein>
    <submittedName>
        <fullName evidence="1">Uncharacterized protein</fullName>
    </submittedName>
</protein>
<organism evidence="1 3">
    <name type="scientific">Rotaria magnacalcarata</name>
    <dbReference type="NCBI Taxonomy" id="392030"/>
    <lineage>
        <taxon>Eukaryota</taxon>
        <taxon>Metazoa</taxon>
        <taxon>Spiralia</taxon>
        <taxon>Gnathifera</taxon>
        <taxon>Rotifera</taxon>
        <taxon>Eurotatoria</taxon>
        <taxon>Bdelloidea</taxon>
        <taxon>Philodinida</taxon>
        <taxon>Philodinidae</taxon>
        <taxon>Rotaria</taxon>
    </lineage>
</organism>
<evidence type="ECO:0000313" key="3">
    <source>
        <dbReference type="Proteomes" id="UP000663834"/>
    </source>
</evidence>
<dbReference type="Proteomes" id="UP000663834">
    <property type="component" value="Unassembled WGS sequence"/>
</dbReference>
<proteinExistence type="predicted"/>
<dbReference type="EMBL" id="CAJOBJ010003693">
    <property type="protein sequence ID" value="CAF3974619.1"/>
    <property type="molecule type" value="Genomic_DNA"/>
</dbReference>
<gene>
    <name evidence="2" type="ORF">GIL414_LOCUS10339</name>
    <name evidence="1" type="ORF">KQP761_LOCUS35585</name>
</gene>
<dbReference type="OrthoDB" id="10046515at2759"/>
<name>A0A816GQ72_9BILA</name>
<accession>A0A816GQ72</accession>
<sequence length="262" mass="30236">MILTILARMSNDEQRLQLLQTIRSKLSNYNLNWLDIRNIISLFSKKSQIRFEVLQLLLLYVNNLQDKIDIDDYIHLSNQSTNDNEQLKISLFEQLYQKLNIRNRIDFEPIVNLFQTITMKQKVEAMIRINRSDFILDDKPEVVGDQQLSSLQLTSFPEQTIANSILSPTSSFVQELSLAPLKRTHSFDDQYQDHCCQQIITPSSIVLQNEFVQQRDLLSSISISSSNSSLSSVSDENIPIRTLSFMVAIKNTFERLKATSSN</sequence>
<dbReference type="AlphaFoldDB" id="A0A816GQ72"/>
<evidence type="ECO:0000313" key="2">
    <source>
        <dbReference type="EMBL" id="CAF3974619.1"/>
    </source>
</evidence>
<dbReference type="EMBL" id="CAJNOW010020016">
    <property type="protein sequence ID" value="CAF1676859.1"/>
    <property type="molecule type" value="Genomic_DNA"/>
</dbReference>
<reference evidence="1" key="1">
    <citation type="submission" date="2021-02" db="EMBL/GenBank/DDBJ databases">
        <authorList>
            <person name="Nowell W R."/>
        </authorList>
    </citation>
    <scope>NUCLEOTIDE SEQUENCE</scope>
</reference>